<feature type="coiled-coil region" evidence="29">
    <location>
        <begin position="94"/>
        <end position="124"/>
    </location>
</feature>
<comment type="subcellular location">
    <molecule>Matrix protein p17</molecule>
    <subcellularLocation>
        <location evidence="28">Virion membrane</location>
        <topology evidence="28">Lipid-anchor</topology>
    </subcellularLocation>
    <subcellularLocation>
        <location evidence="28">Host nucleus</location>
    </subcellularLocation>
    <subcellularLocation>
        <location evidence="28">Host cytoplasm</location>
    </subcellularLocation>
</comment>
<evidence type="ECO:0000259" key="31">
    <source>
        <dbReference type="PROSITE" id="PS50158"/>
    </source>
</evidence>
<dbReference type="Pfam" id="PF00098">
    <property type="entry name" value="zf-CCHC"/>
    <property type="match status" value="2"/>
</dbReference>
<evidence type="ECO:0000256" key="30">
    <source>
        <dbReference type="SAM" id="MobiDB-lite"/>
    </source>
</evidence>
<evidence type="ECO:0000256" key="10">
    <source>
        <dbReference type="ARBA" id="ARBA00022612"/>
    </source>
</evidence>
<dbReference type="GO" id="GO:0020002">
    <property type="term" value="C:host cell plasma membrane"/>
    <property type="evidence" value="ECO:0007669"/>
    <property type="project" value="UniProtKB-SubCell"/>
</dbReference>
<evidence type="ECO:0000256" key="28">
    <source>
        <dbReference type="RuleBase" id="RU004487"/>
    </source>
</evidence>
<evidence type="ECO:0000256" key="12">
    <source>
        <dbReference type="ARBA" id="ARBA00022707"/>
    </source>
</evidence>
<dbReference type="GO" id="GO:0003723">
    <property type="term" value="F:RNA binding"/>
    <property type="evidence" value="ECO:0007669"/>
    <property type="project" value="UniProtKB-KW"/>
</dbReference>
<evidence type="ECO:0000256" key="2">
    <source>
        <dbReference type="ARBA" id="ARBA00004560"/>
    </source>
</evidence>
<dbReference type="PRINTS" id="PR00234">
    <property type="entry name" value="HIV1MATRIX"/>
</dbReference>
<evidence type="ECO:0000256" key="20">
    <source>
        <dbReference type="ARBA" id="ARBA00022884"/>
    </source>
</evidence>
<keyword evidence="19" id="KW-1043">Host membrane</keyword>
<keyword evidence="18 28" id="KW-0946">Virion</keyword>
<dbReference type="InterPro" id="IPR008916">
    <property type="entry name" value="Retrov_capsid_C"/>
</dbReference>
<evidence type="ECO:0000256" key="18">
    <source>
        <dbReference type="ARBA" id="ARBA00022844"/>
    </source>
</evidence>
<dbReference type="InterPro" id="IPR000071">
    <property type="entry name" value="Lentvrl_matrix_N"/>
</dbReference>
<evidence type="ECO:0000256" key="1">
    <source>
        <dbReference type="ARBA" id="ARBA00004425"/>
    </source>
</evidence>
<evidence type="ECO:0000256" key="25">
    <source>
        <dbReference type="ARBA" id="ARBA00023288"/>
    </source>
</evidence>
<comment type="PTM">
    <molecule>Gag-Pol polyprotein</molecule>
    <text evidence="28">Specific enzymatic cleavages by the viral protease yield mature proteins.</text>
</comment>
<dbReference type="InterPro" id="IPR050195">
    <property type="entry name" value="Primate_lentivir_Gag_pol-like"/>
</dbReference>
<dbReference type="PANTHER" id="PTHR40389">
    <property type="entry name" value="ENDOGENOUS RETROVIRUS GROUP K MEMBER 24 GAG POLYPROTEIN-RELATED"/>
    <property type="match status" value="1"/>
</dbReference>
<dbReference type="FunFam" id="4.10.60.10:FF:000001">
    <property type="entry name" value="Gag polyprotein"/>
    <property type="match status" value="1"/>
</dbReference>
<keyword evidence="7 28" id="KW-0167">Capsid protein</keyword>
<protein>
    <recommendedName>
        <fullName evidence="28">Gag polyprotein</fullName>
    </recommendedName>
    <component>
        <recommendedName>
            <fullName evidence="28">Matrix protein p17</fullName>
            <shortName evidence="28">MA</shortName>
        </recommendedName>
    </component>
</protein>
<evidence type="ECO:0000256" key="22">
    <source>
        <dbReference type="ARBA" id="ARBA00023086"/>
    </source>
</evidence>
<dbReference type="GO" id="GO:0005198">
    <property type="term" value="F:structural molecule activity"/>
    <property type="evidence" value="ECO:0007669"/>
    <property type="project" value="InterPro"/>
</dbReference>
<evidence type="ECO:0000256" key="17">
    <source>
        <dbReference type="ARBA" id="ARBA00022833"/>
    </source>
</evidence>
<dbReference type="GO" id="GO:0072494">
    <property type="term" value="C:host multivesicular body"/>
    <property type="evidence" value="ECO:0007669"/>
    <property type="project" value="UniProtKB-SubCell"/>
</dbReference>
<evidence type="ECO:0000256" key="24">
    <source>
        <dbReference type="ARBA" id="ARBA00023200"/>
    </source>
</evidence>
<accession>Q8UTC5</accession>
<dbReference type="Proteomes" id="UP000119371">
    <property type="component" value="Genome"/>
</dbReference>
<dbReference type="GO" id="GO:0039702">
    <property type="term" value="P:viral budding via host ESCRT complex"/>
    <property type="evidence" value="ECO:0007669"/>
    <property type="project" value="UniProtKB-KW"/>
</dbReference>
<dbReference type="Pfam" id="PF00607">
    <property type="entry name" value="Gag_p24"/>
    <property type="match status" value="1"/>
</dbReference>
<dbReference type="Gene3D" id="1.20.5.760">
    <property type="entry name" value="Single helix bin"/>
    <property type="match status" value="1"/>
</dbReference>
<keyword evidence="5" id="KW-1032">Host cell membrane</keyword>
<evidence type="ECO:0000256" key="26">
    <source>
        <dbReference type="ARBA" id="ARBA00037826"/>
    </source>
</evidence>
<evidence type="ECO:0000256" key="8">
    <source>
        <dbReference type="ARBA" id="ARBA00022562"/>
    </source>
</evidence>
<dbReference type="Pfam" id="PF08705">
    <property type="entry name" value="Gag_p6"/>
    <property type="match status" value="1"/>
</dbReference>
<dbReference type="SUPFAM" id="SSF47353">
    <property type="entry name" value="Retrovirus capsid dimerization domain-like"/>
    <property type="match status" value="1"/>
</dbReference>
<dbReference type="InterPro" id="IPR010999">
    <property type="entry name" value="Retrovr_matrix"/>
</dbReference>
<evidence type="ECO:0000256" key="4">
    <source>
        <dbReference type="ARBA" id="ARBA00022462"/>
    </source>
</evidence>
<dbReference type="Gene3D" id="4.10.60.10">
    <property type="entry name" value="Zinc finger, CCHC-type"/>
    <property type="match status" value="1"/>
</dbReference>
<keyword evidence="9 28" id="KW-0945">Host-virus interaction</keyword>
<dbReference type="SUPFAM" id="SSF47836">
    <property type="entry name" value="Retroviral matrix proteins"/>
    <property type="match status" value="1"/>
</dbReference>
<keyword evidence="10" id="KW-1188">Viral release from host cell</keyword>
<keyword evidence="25" id="KW-0449">Lipoprotein</keyword>
<dbReference type="Gene3D" id="1.10.150.90">
    <property type="entry name" value="Immunodeficiency lentiviruses, gag gene matrix protein p17"/>
    <property type="match status" value="1"/>
</dbReference>
<dbReference type="GO" id="GO:0075523">
    <property type="term" value="P:viral translational frameshifting"/>
    <property type="evidence" value="ECO:0007669"/>
    <property type="project" value="UniProtKB-KW"/>
</dbReference>
<dbReference type="InterPro" id="IPR045345">
    <property type="entry name" value="Gag_p24_C"/>
</dbReference>
<keyword evidence="24 28" id="KW-1035">Host cytoplasm</keyword>
<evidence type="ECO:0000256" key="29">
    <source>
        <dbReference type="SAM" id="Coils"/>
    </source>
</evidence>
<dbReference type="SUPFAM" id="SSF47943">
    <property type="entry name" value="Retrovirus capsid protein, N-terminal core domain"/>
    <property type="match status" value="1"/>
</dbReference>
<evidence type="ECO:0000256" key="23">
    <source>
        <dbReference type="ARBA" id="ARBA00023136"/>
    </source>
</evidence>
<keyword evidence="20 28" id="KW-0694">RNA-binding</keyword>
<gene>
    <name evidence="32" type="primary">gag</name>
</gene>
<keyword evidence="14" id="KW-0677">Repeat</keyword>
<evidence type="ECO:0000256" key="13">
    <source>
        <dbReference type="ARBA" id="ARBA00022723"/>
    </source>
</evidence>
<dbReference type="InterPro" id="IPR001878">
    <property type="entry name" value="Znf_CCHC"/>
</dbReference>
<dbReference type="InterPro" id="IPR014817">
    <property type="entry name" value="Gag_p6"/>
</dbReference>
<dbReference type="FunFam" id="1.10.1200.30:FF:000001">
    <property type="entry name" value="Gag polyprotein"/>
    <property type="match status" value="1"/>
</dbReference>
<dbReference type="Pfam" id="PF00540">
    <property type="entry name" value="Gag_p17"/>
    <property type="match status" value="1"/>
</dbReference>
<keyword evidence="17 28" id="KW-0862">Zinc</keyword>
<evidence type="ECO:0000313" key="32">
    <source>
        <dbReference type="EMBL" id="AAL34724.1"/>
    </source>
</evidence>
<evidence type="ECO:0000256" key="21">
    <source>
        <dbReference type="ARBA" id="ARBA00023046"/>
    </source>
</evidence>
<organism evidence="32 33">
    <name type="scientific">Human immunodeficiency virus type 1</name>
    <name type="common">HIV-1</name>
    <dbReference type="NCBI Taxonomy" id="11676"/>
    <lineage>
        <taxon>Viruses</taxon>
        <taxon>Riboviria</taxon>
        <taxon>Pararnavirae</taxon>
        <taxon>Artverviricota</taxon>
        <taxon>Revtraviricetes</taxon>
        <taxon>Ortervirales</taxon>
        <taxon>Retroviridae</taxon>
        <taxon>Orthoretrovirinae</taxon>
        <taxon>Lentivirus</taxon>
        <taxon>Lentivirus humimdef1</taxon>
    </lineage>
</organism>
<dbReference type="GO" id="GO:0019013">
    <property type="term" value="C:viral nucleocapsid"/>
    <property type="evidence" value="ECO:0007669"/>
    <property type="project" value="UniProtKB-KW"/>
</dbReference>
<dbReference type="GO" id="GO:0055036">
    <property type="term" value="C:virion membrane"/>
    <property type="evidence" value="ECO:0007669"/>
    <property type="project" value="UniProtKB-SubCell"/>
</dbReference>
<evidence type="ECO:0000256" key="16">
    <source>
        <dbReference type="ARBA" id="ARBA00022771"/>
    </source>
</evidence>
<evidence type="ECO:0000256" key="19">
    <source>
        <dbReference type="ARBA" id="ARBA00022870"/>
    </source>
</evidence>
<dbReference type="PROSITE" id="PS50158">
    <property type="entry name" value="ZF_CCHC"/>
    <property type="match status" value="2"/>
</dbReference>
<dbReference type="SMART" id="SM00343">
    <property type="entry name" value="ZnF_C2HC"/>
    <property type="match status" value="2"/>
</dbReference>
<proteinExistence type="inferred from homology"/>
<dbReference type="FunFam" id="1.10.375.10:FF:000001">
    <property type="entry name" value="Gag polyprotein"/>
    <property type="match status" value="1"/>
</dbReference>
<reference evidence="32 33" key="1">
    <citation type="journal article" date="2002" name="J. Virol.">
        <title>Human immunodeficiency virus type 1 subtype C molecular phylogeny: consensus sequence for an AIDS vaccine design?</title>
        <authorList>
            <person name="Novitsky V."/>
            <person name="Smith U.R."/>
            <person name="Gilbert P."/>
            <person name="McLane M.F."/>
            <person name="Chigwedere P."/>
            <person name="Williamson C."/>
            <person name="Ndung'u T."/>
            <person name="Klein I."/>
            <person name="Chang S.Y."/>
            <person name="Peter T."/>
            <person name="Thior I."/>
            <person name="Foley B.T."/>
            <person name="Gaolekwe S."/>
            <person name="Rybak N."/>
            <person name="Gaseitsiwe S."/>
            <person name="Vannberg F."/>
            <person name="Marlink R."/>
            <person name="Lee T.H."/>
            <person name="Essex M."/>
        </authorList>
    </citation>
    <scope>NUCLEOTIDE SEQUENCE [LARGE SCALE GENOMIC DNA]</scope>
</reference>
<keyword evidence="16 27" id="KW-0863">Zinc-finger</keyword>
<keyword evidence="29" id="KW-0175">Coiled coil</keyword>
<evidence type="ECO:0000256" key="5">
    <source>
        <dbReference type="ARBA" id="ARBA00022511"/>
    </source>
</evidence>
<dbReference type="Gene3D" id="6.10.250.390">
    <property type="match status" value="1"/>
</dbReference>
<evidence type="ECO:0000313" key="33">
    <source>
        <dbReference type="Proteomes" id="UP000119371"/>
    </source>
</evidence>
<evidence type="ECO:0000256" key="9">
    <source>
        <dbReference type="ARBA" id="ARBA00022581"/>
    </source>
</evidence>
<keyword evidence="6" id="KW-0597">Phosphoprotein</keyword>
<dbReference type="PANTHER" id="PTHR40389:SF4">
    <property type="match status" value="1"/>
</dbReference>
<feature type="domain" description="CCHC-type" evidence="31">
    <location>
        <begin position="386"/>
        <end position="401"/>
    </location>
</feature>
<feature type="region of interest" description="Disordered" evidence="30">
    <location>
        <begin position="433"/>
        <end position="491"/>
    </location>
</feature>
<comment type="subcellular location">
    <subcellularLocation>
        <location evidence="1">Host cell membrane</location>
        <topology evidence="1">Lipid-anchor</topology>
    </subcellularLocation>
    <subcellularLocation>
        <location evidence="2">Host endosome</location>
        <location evidence="2">Host multivesicular body</location>
    </subcellularLocation>
    <subcellularLocation>
        <location evidence="26">Virion membrane</location>
        <topology evidence="26">Lipid-anchor</topology>
    </subcellularLocation>
    <subcellularLocation>
        <location evidence="28">Virion</location>
    </subcellularLocation>
    <subcellularLocation>
        <location evidence="28">Host cytoplasm</location>
    </subcellularLocation>
    <subcellularLocation>
        <location evidence="28">Host nucleus</location>
    </subcellularLocation>
</comment>
<keyword evidence="21" id="KW-1039">Host endosome</keyword>
<keyword evidence="15" id="KW-0688">Ribosomal frameshifting</keyword>
<keyword evidence="13 28" id="KW-0479">Metal-binding</keyword>
<dbReference type="Gene3D" id="1.10.1200.30">
    <property type="match status" value="1"/>
</dbReference>
<evidence type="ECO:0000256" key="11">
    <source>
        <dbReference type="ARBA" id="ARBA00022637"/>
    </source>
</evidence>
<dbReference type="InterPro" id="IPR008919">
    <property type="entry name" value="Retrov_capsid_N"/>
</dbReference>
<evidence type="ECO:0000256" key="14">
    <source>
        <dbReference type="ARBA" id="ARBA00022737"/>
    </source>
</evidence>
<keyword evidence="4" id="KW-1187">Viral budding via the host ESCRT complexes</keyword>
<dbReference type="Gene3D" id="1.10.375.10">
    <property type="entry name" value="Human Immunodeficiency Virus Type 1 Capsid Protein"/>
    <property type="match status" value="1"/>
</dbReference>
<keyword evidence="11" id="KW-1198">Viral budding</keyword>
<dbReference type="InterPro" id="IPR012344">
    <property type="entry name" value="Matrix_HIV/RSV_N"/>
</dbReference>
<dbReference type="InterPro" id="IPR036875">
    <property type="entry name" value="Znf_CCHC_sf"/>
</dbReference>
<dbReference type="EMBL" id="AF443093">
    <property type="protein sequence ID" value="AAL34724.1"/>
    <property type="molecule type" value="Genomic_DNA"/>
</dbReference>
<feature type="domain" description="CCHC-type" evidence="31">
    <location>
        <begin position="408"/>
        <end position="423"/>
    </location>
</feature>
<evidence type="ECO:0000256" key="6">
    <source>
        <dbReference type="ARBA" id="ARBA00022553"/>
    </source>
</evidence>
<keyword evidence="12" id="KW-0519">Myristate</keyword>
<evidence type="ECO:0000256" key="7">
    <source>
        <dbReference type="ARBA" id="ARBA00022561"/>
    </source>
</evidence>
<evidence type="ECO:0000256" key="27">
    <source>
        <dbReference type="PROSITE-ProRule" id="PRU00047"/>
    </source>
</evidence>
<evidence type="ECO:0000256" key="15">
    <source>
        <dbReference type="ARBA" id="ARBA00022758"/>
    </source>
</evidence>
<sequence length="491" mass="54697">MGARASILRGGKLDTWEKIRLRPGGKKHYMIKHLVWASRELERFALNPGLLETSDGCKQIIQQLQPALKTGTEELRSLFNTVATLYCAHKGISIQDTKEALDKIEEEQNKSQQKTQQVAAAAGQVSQNYPIVQNLQGQMVHQAISPRTLNAWVKVIEEKGFNPEVIPMFTALSEGATPQDLHTMLNTVGGHQAAMQMLKDTINEEAAEWDRLHPVHAGPIAPGQMREPRGSDIAGTTSNLQEQVAWMTSNPPIPVGDIYKRWIILGLNKIVRMYSPVSILDIKQGPKEPFRDYVDRFFKTLRAEQATQDVKNWMTDTLLVQNANPDCKAILRALGPGATLEEMMTACQGVGGPSHKARVLAEAMSQANSPNILMQRSNFKGSKRVKCFNCGKEGHIARNCRAPRKRGCWKCGKEGHQMKDCTERQANFLGKIWPSHKGRPGNFLQNRPEPSAPPAESFKFEETTPAPKQEPKDREPLTSLKSLFGSDPLSQ</sequence>
<keyword evidence="8 28" id="KW-1048">Host nucleus</keyword>
<dbReference type="Pfam" id="PF19317">
    <property type="entry name" value="Gag_p24_C"/>
    <property type="match status" value="1"/>
</dbReference>
<dbReference type="GO" id="GO:0042025">
    <property type="term" value="C:host cell nucleus"/>
    <property type="evidence" value="ECO:0007669"/>
    <property type="project" value="UniProtKB-SubCell"/>
</dbReference>
<organismHost>
    <name type="scientific">Homo sapiens</name>
    <name type="common">Human</name>
    <dbReference type="NCBI Taxonomy" id="9606"/>
</organismHost>
<dbReference type="SUPFAM" id="SSF57756">
    <property type="entry name" value="Retrovirus zinc finger-like domains"/>
    <property type="match status" value="1"/>
</dbReference>
<name>Q8UTC5_HV1</name>
<keyword evidence="23" id="KW-0472">Membrane</keyword>
<comment type="similarity">
    <text evidence="3">Belongs to the primate lentivirus group gag polyprotein family.</text>
</comment>
<evidence type="ECO:0000256" key="3">
    <source>
        <dbReference type="ARBA" id="ARBA00008364"/>
    </source>
</evidence>
<keyword evidence="22 28" id="KW-0543">Viral nucleoprotein</keyword>
<dbReference type="GO" id="GO:0008270">
    <property type="term" value="F:zinc ion binding"/>
    <property type="evidence" value="ECO:0007669"/>
    <property type="project" value="UniProtKB-KW"/>
</dbReference>